<keyword evidence="2" id="KW-1185">Reference proteome</keyword>
<accession>A0AAD7MND3</accession>
<gene>
    <name evidence="1" type="ORF">B0H16DRAFT_1781882</name>
</gene>
<name>A0AAD7MND3_9AGAR</name>
<evidence type="ECO:0000313" key="1">
    <source>
        <dbReference type="EMBL" id="KAJ7725555.1"/>
    </source>
</evidence>
<evidence type="ECO:0000313" key="2">
    <source>
        <dbReference type="Proteomes" id="UP001215598"/>
    </source>
</evidence>
<sequence length="173" mass="19634">VKRVGLLLCRKLRGQIKLIPIILDLAECWMVSFAKRTDPDGALFDGSSPDMPYVTLKIAGQPSSPLRRLVFTTVSHDQGWSSHTAEIGTYRQVHSWFEAGNASLQPKNRRKIENNVHGSPDTRTHRNVWVPSLSSKYSDWMATFRSDDVLEVYAKAQYPGWENHVYSAEIVAY</sequence>
<dbReference type="AlphaFoldDB" id="A0AAD7MND3"/>
<feature type="non-terminal residue" evidence="1">
    <location>
        <position position="1"/>
    </location>
</feature>
<comment type="caution">
    <text evidence="1">The sequence shown here is derived from an EMBL/GenBank/DDBJ whole genome shotgun (WGS) entry which is preliminary data.</text>
</comment>
<organism evidence="1 2">
    <name type="scientific">Mycena metata</name>
    <dbReference type="NCBI Taxonomy" id="1033252"/>
    <lineage>
        <taxon>Eukaryota</taxon>
        <taxon>Fungi</taxon>
        <taxon>Dikarya</taxon>
        <taxon>Basidiomycota</taxon>
        <taxon>Agaricomycotina</taxon>
        <taxon>Agaricomycetes</taxon>
        <taxon>Agaricomycetidae</taxon>
        <taxon>Agaricales</taxon>
        <taxon>Marasmiineae</taxon>
        <taxon>Mycenaceae</taxon>
        <taxon>Mycena</taxon>
    </lineage>
</organism>
<proteinExistence type="predicted"/>
<feature type="non-terminal residue" evidence="1">
    <location>
        <position position="173"/>
    </location>
</feature>
<dbReference type="EMBL" id="JARKIB010000193">
    <property type="protein sequence ID" value="KAJ7725555.1"/>
    <property type="molecule type" value="Genomic_DNA"/>
</dbReference>
<dbReference type="Proteomes" id="UP001215598">
    <property type="component" value="Unassembled WGS sequence"/>
</dbReference>
<reference evidence="1" key="1">
    <citation type="submission" date="2023-03" db="EMBL/GenBank/DDBJ databases">
        <title>Massive genome expansion in bonnet fungi (Mycena s.s.) driven by repeated elements and novel gene families across ecological guilds.</title>
        <authorList>
            <consortium name="Lawrence Berkeley National Laboratory"/>
            <person name="Harder C.B."/>
            <person name="Miyauchi S."/>
            <person name="Viragh M."/>
            <person name="Kuo A."/>
            <person name="Thoen E."/>
            <person name="Andreopoulos B."/>
            <person name="Lu D."/>
            <person name="Skrede I."/>
            <person name="Drula E."/>
            <person name="Henrissat B."/>
            <person name="Morin E."/>
            <person name="Kohler A."/>
            <person name="Barry K."/>
            <person name="LaButti K."/>
            <person name="Morin E."/>
            <person name="Salamov A."/>
            <person name="Lipzen A."/>
            <person name="Mereny Z."/>
            <person name="Hegedus B."/>
            <person name="Baldrian P."/>
            <person name="Stursova M."/>
            <person name="Weitz H."/>
            <person name="Taylor A."/>
            <person name="Grigoriev I.V."/>
            <person name="Nagy L.G."/>
            <person name="Martin F."/>
            <person name="Kauserud H."/>
        </authorList>
    </citation>
    <scope>NUCLEOTIDE SEQUENCE</scope>
    <source>
        <strain evidence="1">CBHHK182m</strain>
    </source>
</reference>
<protein>
    <submittedName>
        <fullName evidence="1">Uncharacterized protein</fullName>
    </submittedName>
</protein>